<sequence length="583" mass="66812">MKKIINKYLCIIALCFLTSCGQQSSIPSNHSESTSVSASQKISIVERIKENPKLSVQDRIDLYQKLKLESFDQYDFSNEDELTMFGYSYLWSDMVDEAIKIFKLIVQEFPESANAYDSLGEAYLQHGQKKKALANYEKSFSMNPNNFIAEDQIMLLKFPDTKFETNAEKFEKVYSIQEYQDDLEQLGNRLLEVHPNALKFISEEDFWNIIKEKQDQITAKTTFSQFRWHCNEIIASLNCSHTSSGDFYFEDEMLPVPLRVPVIVRWVDQQLFITDPLKNNDLVSAKDEILSINGIKVANIISGIYKHIPSQGYIETTKKHTFNQLSSVLIPFALDFPETYNLEIKDHSDVVTLKKAESYLPPVKDSSIKRCKDDLCLDFEEDVAIMTISTFNYYPWNNLTVFQEFIDSSFKQISNKGITDLVIDLRFNGGGSMESSIFLLRYLADKTFSYHTHIDSKGEDKELDKLNITPFENRYKGNVFFIIDGIGNSTTGHFMSIAKALKLGTIVGEELGSNHFCSAGQEVCRLKNTRLVYYVANNTHVSMTSSDNDETGVLPDYYVTQSIDEYLKRKDAVKAFTLNLIKK</sequence>
<feature type="signal peptide" evidence="4">
    <location>
        <begin position="1"/>
        <end position="24"/>
    </location>
</feature>
<dbReference type="EMBL" id="BSOH01000012">
    <property type="protein sequence ID" value="GLR17463.1"/>
    <property type="molecule type" value="Genomic_DNA"/>
</dbReference>
<feature type="chain" id="PRO_5041274668" description="Tail specific protease domain-containing protein" evidence="4">
    <location>
        <begin position="25"/>
        <end position="583"/>
    </location>
</feature>
<dbReference type="InterPro" id="IPR013105">
    <property type="entry name" value="TPR_2"/>
</dbReference>
<keyword evidence="2 3" id="KW-0802">TPR repeat</keyword>
<comment type="caution">
    <text evidence="6">The sequence shown here is derived from an EMBL/GenBank/DDBJ whole genome shotgun (WGS) entry which is preliminary data.</text>
</comment>
<evidence type="ECO:0000259" key="5">
    <source>
        <dbReference type="Pfam" id="PF03572"/>
    </source>
</evidence>
<dbReference type="Gene3D" id="3.90.226.10">
    <property type="entry name" value="2-enoyl-CoA Hydratase, Chain A, domain 1"/>
    <property type="match status" value="1"/>
</dbReference>
<gene>
    <name evidence="6" type="ORF">GCM10007940_20780</name>
</gene>
<dbReference type="InterPro" id="IPR019734">
    <property type="entry name" value="TPR_rpt"/>
</dbReference>
<dbReference type="Pfam" id="PF03572">
    <property type="entry name" value="Peptidase_S41"/>
    <property type="match status" value="1"/>
</dbReference>
<keyword evidence="4" id="KW-0732">Signal</keyword>
<reference evidence="6" key="1">
    <citation type="journal article" date="2014" name="Int. J. Syst. Evol. Microbiol.">
        <title>Complete genome sequence of Corynebacterium casei LMG S-19264T (=DSM 44701T), isolated from a smear-ripened cheese.</title>
        <authorList>
            <consortium name="US DOE Joint Genome Institute (JGI-PGF)"/>
            <person name="Walter F."/>
            <person name="Albersmeier A."/>
            <person name="Kalinowski J."/>
            <person name="Ruckert C."/>
        </authorList>
    </citation>
    <scope>NUCLEOTIDE SEQUENCE</scope>
    <source>
        <strain evidence="6">NBRC 108769</strain>
    </source>
</reference>
<evidence type="ECO:0000256" key="3">
    <source>
        <dbReference type="PROSITE-ProRule" id="PRU00339"/>
    </source>
</evidence>
<evidence type="ECO:0000256" key="2">
    <source>
        <dbReference type="ARBA" id="ARBA00022803"/>
    </source>
</evidence>
<evidence type="ECO:0000313" key="6">
    <source>
        <dbReference type="EMBL" id="GLR17463.1"/>
    </source>
</evidence>
<dbReference type="PROSITE" id="PS50005">
    <property type="entry name" value="TPR"/>
    <property type="match status" value="1"/>
</dbReference>
<organism evidence="6 7">
    <name type="scientific">Portibacter lacus</name>
    <dbReference type="NCBI Taxonomy" id="1099794"/>
    <lineage>
        <taxon>Bacteria</taxon>
        <taxon>Pseudomonadati</taxon>
        <taxon>Bacteroidota</taxon>
        <taxon>Saprospiria</taxon>
        <taxon>Saprospirales</taxon>
        <taxon>Haliscomenobacteraceae</taxon>
        <taxon>Portibacter</taxon>
    </lineage>
</organism>
<dbReference type="AlphaFoldDB" id="A0AA37SSP7"/>
<dbReference type="PROSITE" id="PS50293">
    <property type="entry name" value="TPR_REGION"/>
    <property type="match status" value="1"/>
</dbReference>
<keyword evidence="1" id="KW-0677">Repeat</keyword>
<dbReference type="InterPro" id="IPR005151">
    <property type="entry name" value="Tail-specific_protease"/>
</dbReference>
<dbReference type="GO" id="GO:0006508">
    <property type="term" value="P:proteolysis"/>
    <property type="evidence" value="ECO:0007669"/>
    <property type="project" value="InterPro"/>
</dbReference>
<dbReference type="Pfam" id="PF07719">
    <property type="entry name" value="TPR_2"/>
    <property type="match status" value="1"/>
</dbReference>
<dbReference type="SUPFAM" id="SSF52096">
    <property type="entry name" value="ClpP/crotonase"/>
    <property type="match status" value="1"/>
</dbReference>
<evidence type="ECO:0000256" key="4">
    <source>
        <dbReference type="SAM" id="SignalP"/>
    </source>
</evidence>
<dbReference type="SUPFAM" id="SSF48452">
    <property type="entry name" value="TPR-like"/>
    <property type="match status" value="1"/>
</dbReference>
<keyword evidence="7" id="KW-1185">Reference proteome</keyword>
<dbReference type="Proteomes" id="UP001156666">
    <property type="component" value="Unassembled WGS sequence"/>
</dbReference>
<dbReference type="SMART" id="SM00028">
    <property type="entry name" value="TPR"/>
    <property type="match status" value="2"/>
</dbReference>
<dbReference type="InterPro" id="IPR011990">
    <property type="entry name" value="TPR-like_helical_dom_sf"/>
</dbReference>
<dbReference type="GO" id="GO:0008236">
    <property type="term" value="F:serine-type peptidase activity"/>
    <property type="evidence" value="ECO:0007669"/>
    <property type="project" value="InterPro"/>
</dbReference>
<dbReference type="InterPro" id="IPR029045">
    <property type="entry name" value="ClpP/crotonase-like_dom_sf"/>
</dbReference>
<feature type="repeat" description="TPR" evidence="3">
    <location>
        <begin position="113"/>
        <end position="146"/>
    </location>
</feature>
<name>A0AA37SSP7_9BACT</name>
<dbReference type="PROSITE" id="PS51257">
    <property type="entry name" value="PROKAR_LIPOPROTEIN"/>
    <property type="match status" value="1"/>
</dbReference>
<protein>
    <recommendedName>
        <fullName evidence="5">Tail specific protease domain-containing protein</fullName>
    </recommendedName>
</protein>
<feature type="domain" description="Tail specific protease" evidence="5">
    <location>
        <begin position="383"/>
        <end position="559"/>
    </location>
</feature>
<evidence type="ECO:0000313" key="7">
    <source>
        <dbReference type="Proteomes" id="UP001156666"/>
    </source>
</evidence>
<accession>A0AA37SSP7</accession>
<reference evidence="6" key="2">
    <citation type="submission" date="2023-01" db="EMBL/GenBank/DDBJ databases">
        <title>Draft genome sequence of Portibacter lacus strain NBRC 108769.</title>
        <authorList>
            <person name="Sun Q."/>
            <person name="Mori K."/>
        </authorList>
    </citation>
    <scope>NUCLEOTIDE SEQUENCE</scope>
    <source>
        <strain evidence="6">NBRC 108769</strain>
    </source>
</reference>
<evidence type="ECO:0000256" key="1">
    <source>
        <dbReference type="ARBA" id="ARBA00022737"/>
    </source>
</evidence>
<proteinExistence type="predicted"/>
<dbReference type="RefSeq" id="WP_235295113.1">
    <property type="nucleotide sequence ID" value="NZ_BSOH01000012.1"/>
</dbReference>
<dbReference type="Gene3D" id="1.25.40.10">
    <property type="entry name" value="Tetratricopeptide repeat domain"/>
    <property type="match status" value="1"/>
</dbReference>